<dbReference type="Pfam" id="PF00440">
    <property type="entry name" value="TetR_N"/>
    <property type="match status" value="1"/>
</dbReference>
<evidence type="ECO:0000313" key="5">
    <source>
        <dbReference type="Proteomes" id="UP001635817"/>
    </source>
</evidence>
<evidence type="ECO:0000313" key="4">
    <source>
        <dbReference type="EMBL" id="MFN6551752.1"/>
    </source>
</evidence>
<dbReference type="PROSITE" id="PS01081">
    <property type="entry name" value="HTH_TETR_1"/>
    <property type="match status" value="1"/>
</dbReference>
<dbReference type="InterPro" id="IPR001647">
    <property type="entry name" value="HTH_TetR"/>
</dbReference>
<keyword evidence="1 2" id="KW-0238">DNA-binding</keyword>
<accession>A0ABW9LV13</accession>
<dbReference type="RefSeq" id="WP_409550338.1">
    <property type="nucleotide sequence ID" value="NZ_JBKBDE010000004.1"/>
</dbReference>
<dbReference type="Proteomes" id="UP001635817">
    <property type="component" value="Unassembled WGS sequence"/>
</dbReference>
<dbReference type="Gene3D" id="1.10.357.10">
    <property type="entry name" value="Tetracycline Repressor, domain 2"/>
    <property type="match status" value="1"/>
</dbReference>
<dbReference type="PROSITE" id="PS50977">
    <property type="entry name" value="HTH_TETR_2"/>
    <property type="match status" value="1"/>
</dbReference>
<dbReference type="PANTHER" id="PTHR30055:SF153">
    <property type="entry name" value="HTH-TYPE TRANSCRIPTIONAL REPRESSOR RV3405C"/>
    <property type="match status" value="1"/>
</dbReference>
<protein>
    <submittedName>
        <fullName evidence="4">TetR/AcrR family transcriptional regulator</fullName>
    </submittedName>
</protein>
<evidence type="ECO:0000259" key="3">
    <source>
        <dbReference type="PROSITE" id="PS50977"/>
    </source>
</evidence>
<dbReference type="InterPro" id="IPR009057">
    <property type="entry name" value="Homeodomain-like_sf"/>
</dbReference>
<dbReference type="EMBL" id="JBKBDE010000004">
    <property type="protein sequence ID" value="MFN6551752.1"/>
    <property type="molecule type" value="Genomic_DNA"/>
</dbReference>
<keyword evidence="5" id="KW-1185">Reference proteome</keyword>
<gene>
    <name evidence="4" type="ORF">ACK4CP_15205</name>
</gene>
<dbReference type="InterPro" id="IPR050109">
    <property type="entry name" value="HTH-type_TetR-like_transc_reg"/>
</dbReference>
<evidence type="ECO:0000256" key="2">
    <source>
        <dbReference type="PROSITE-ProRule" id="PRU00335"/>
    </source>
</evidence>
<organism evidence="4 5">
    <name type="scientific">Mycolicibacterium septicum</name>
    <dbReference type="NCBI Taxonomy" id="98668"/>
    <lineage>
        <taxon>Bacteria</taxon>
        <taxon>Bacillati</taxon>
        <taxon>Actinomycetota</taxon>
        <taxon>Actinomycetes</taxon>
        <taxon>Mycobacteriales</taxon>
        <taxon>Mycobacteriaceae</taxon>
        <taxon>Mycolicibacterium</taxon>
    </lineage>
</organism>
<evidence type="ECO:0000256" key="1">
    <source>
        <dbReference type="ARBA" id="ARBA00023125"/>
    </source>
</evidence>
<feature type="DNA-binding region" description="H-T-H motif" evidence="2">
    <location>
        <begin position="41"/>
        <end position="60"/>
    </location>
</feature>
<dbReference type="SUPFAM" id="SSF46689">
    <property type="entry name" value="Homeodomain-like"/>
    <property type="match status" value="1"/>
</dbReference>
<sequence length="194" mass="20536">MTTGAPPAKASTGPVGKDEVVAAALSAAAELFAERGVSATSIRDIAARSNVNHGLIYRHFGTKEQLVGAVLDHLGARLTALLDDGGPADEIERNMDRHLRVMARALLDGYPIGQLQTRFPGVTRLLGEVLPQFDDERRGRLAVANAVALQLGWRFFEPFLKAATGLDPISDDDVRAAMSAEIAQILDPGGASAV</sequence>
<name>A0ABW9LV13_9MYCO</name>
<dbReference type="PANTHER" id="PTHR30055">
    <property type="entry name" value="HTH-TYPE TRANSCRIPTIONAL REGULATOR RUTR"/>
    <property type="match status" value="1"/>
</dbReference>
<comment type="caution">
    <text evidence="4">The sequence shown here is derived from an EMBL/GenBank/DDBJ whole genome shotgun (WGS) entry which is preliminary data.</text>
</comment>
<proteinExistence type="predicted"/>
<dbReference type="PRINTS" id="PR00455">
    <property type="entry name" value="HTHTETR"/>
</dbReference>
<reference evidence="4 5" key="1">
    <citation type="submission" date="2024-12" db="EMBL/GenBank/DDBJ databases">
        <title>The coexistence of Mycolicibacterium septicum and Mycolicibacterium nivoides in clinical samples.</title>
        <authorList>
            <person name="Wang C."/>
            <person name="Feng Y."/>
            <person name="Zong Z."/>
        </authorList>
    </citation>
    <scope>NUCLEOTIDE SEQUENCE [LARGE SCALE GENOMIC DNA]</scope>
    <source>
        <strain evidence="4 5">120310</strain>
    </source>
</reference>
<feature type="domain" description="HTH tetR-type" evidence="3">
    <location>
        <begin position="18"/>
        <end position="78"/>
    </location>
</feature>
<dbReference type="InterPro" id="IPR023772">
    <property type="entry name" value="DNA-bd_HTH_TetR-type_CS"/>
</dbReference>